<organism evidence="2 3">
    <name type="scientific">Malus baccata</name>
    <name type="common">Siberian crab apple</name>
    <name type="synonym">Pyrus baccata</name>
    <dbReference type="NCBI Taxonomy" id="106549"/>
    <lineage>
        <taxon>Eukaryota</taxon>
        <taxon>Viridiplantae</taxon>
        <taxon>Streptophyta</taxon>
        <taxon>Embryophyta</taxon>
        <taxon>Tracheophyta</taxon>
        <taxon>Spermatophyta</taxon>
        <taxon>Magnoliopsida</taxon>
        <taxon>eudicotyledons</taxon>
        <taxon>Gunneridae</taxon>
        <taxon>Pentapetalae</taxon>
        <taxon>rosids</taxon>
        <taxon>fabids</taxon>
        <taxon>Rosales</taxon>
        <taxon>Rosaceae</taxon>
        <taxon>Amygdaloideae</taxon>
        <taxon>Maleae</taxon>
        <taxon>Malus</taxon>
    </lineage>
</organism>
<protein>
    <recommendedName>
        <fullName evidence="4">Nuclease associated modular domain-containing protein</fullName>
    </recommendedName>
</protein>
<dbReference type="AlphaFoldDB" id="A0A540NI88"/>
<keyword evidence="3" id="KW-1185">Reference proteome</keyword>
<evidence type="ECO:0000313" key="3">
    <source>
        <dbReference type="Proteomes" id="UP000315295"/>
    </source>
</evidence>
<feature type="compositionally biased region" description="Basic residues" evidence="1">
    <location>
        <begin position="59"/>
        <end position="74"/>
    </location>
</feature>
<evidence type="ECO:0008006" key="4">
    <source>
        <dbReference type="Google" id="ProtNLM"/>
    </source>
</evidence>
<accession>A0A540NI88</accession>
<name>A0A540NI88_MALBA</name>
<feature type="region of interest" description="Disordered" evidence="1">
    <location>
        <begin position="28"/>
        <end position="74"/>
    </location>
</feature>
<dbReference type="EMBL" id="VIEB01000043">
    <property type="protein sequence ID" value="TQE10313.1"/>
    <property type="molecule type" value="Genomic_DNA"/>
</dbReference>
<evidence type="ECO:0000256" key="1">
    <source>
        <dbReference type="SAM" id="MobiDB-lite"/>
    </source>
</evidence>
<proteinExistence type="predicted"/>
<dbReference type="Proteomes" id="UP000315295">
    <property type="component" value="Unassembled WGS sequence"/>
</dbReference>
<reference evidence="2 3" key="1">
    <citation type="journal article" date="2019" name="G3 (Bethesda)">
        <title>Sequencing of a Wild Apple (Malus baccata) Genome Unravels the Differences Between Cultivated and Wild Apple Species Regarding Disease Resistance and Cold Tolerance.</title>
        <authorList>
            <person name="Chen X."/>
        </authorList>
    </citation>
    <scope>NUCLEOTIDE SEQUENCE [LARGE SCALE GENOMIC DNA]</scope>
    <source>
        <strain evidence="3">cv. Shandingzi</strain>
        <tissue evidence="2">Leaves</tissue>
    </source>
</reference>
<evidence type="ECO:0000313" key="2">
    <source>
        <dbReference type="EMBL" id="TQE10313.1"/>
    </source>
</evidence>
<sequence>MGENCDIIDLRHSFLDINAYEKQSLSKEVPSVNDNESPMSIRKEEKERHRQKIIGQANKGRRPWNKGRKHSPCT</sequence>
<gene>
    <name evidence="2" type="ORF">C1H46_004025</name>
</gene>
<comment type="caution">
    <text evidence="2">The sequence shown here is derived from an EMBL/GenBank/DDBJ whole genome shotgun (WGS) entry which is preliminary data.</text>
</comment>